<comment type="similarity">
    <text evidence="2">Belongs to the bacterial solute-binding protein 1 family.</text>
</comment>
<keyword evidence="6" id="KW-0574">Periplasm</keyword>
<evidence type="ECO:0000256" key="2">
    <source>
        <dbReference type="ARBA" id="ARBA00008520"/>
    </source>
</evidence>
<dbReference type="PANTHER" id="PTHR43649">
    <property type="entry name" value="ARABINOSE-BINDING PROTEIN-RELATED"/>
    <property type="match status" value="1"/>
</dbReference>
<dbReference type="InterPro" id="IPR050490">
    <property type="entry name" value="Bact_solute-bd_prot1"/>
</dbReference>
<dbReference type="AlphaFoldDB" id="A0A933L512"/>
<evidence type="ECO:0000256" key="3">
    <source>
        <dbReference type="ARBA" id="ARBA00022448"/>
    </source>
</evidence>
<evidence type="ECO:0000256" key="7">
    <source>
        <dbReference type="ARBA" id="ARBA00049629"/>
    </source>
</evidence>
<evidence type="ECO:0000256" key="8">
    <source>
        <dbReference type="ARBA" id="ARBA00049753"/>
    </source>
</evidence>
<feature type="chain" id="PRO_5037357543" description="Probable sugar-binding periplasmic protein" evidence="9">
    <location>
        <begin position="24"/>
        <end position="408"/>
    </location>
</feature>
<sequence length="408" mass="43548">MRSVFIGVVFALSIVVLSSPASAADCEVVHSWTSPEEVAGEAVLAEAFNAGGDHWEGVRVDANELQTQVIRQIASGNAPCAALLSPATIATLAASGLLRDLRDLASQGSWANFLEASALDGCTVDGHILCVPVSLRTEQWMWLNRDVYQQAGMNVPQSWTEFVASVDSVRASGKLPLAVAEGWPVGNLLDGIEVAVAGTANYLSVYRGRDTNVAGGPDYRDVWTQFDVARRLVEPGQRIARWDEAVDLVVQGQAAANVTGDWALARFEAAGKTPGVDFDCLPGLGQNPALHVVAETLAFPVSQDPEIVHAQEALAAVLVRDDVQREFNARRGTLPARLGGGDGADVCVQRGVALIQNGATYPSRDELLDGDSLRQIRDLETQFFADTNMSIDEAQARLVDIIQNAPPP</sequence>
<keyword evidence="4" id="KW-0762">Sugar transport</keyword>
<proteinExistence type="inferred from homology"/>
<comment type="caution">
    <text evidence="10">The sequence shown here is derived from an EMBL/GenBank/DDBJ whole genome shotgun (WGS) entry which is preliminary data.</text>
</comment>
<evidence type="ECO:0000256" key="4">
    <source>
        <dbReference type="ARBA" id="ARBA00022597"/>
    </source>
</evidence>
<evidence type="ECO:0000313" key="10">
    <source>
        <dbReference type="EMBL" id="MBI4923252.1"/>
    </source>
</evidence>
<dbReference type="SUPFAM" id="SSF53850">
    <property type="entry name" value="Periplasmic binding protein-like II"/>
    <property type="match status" value="1"/>
</dbReference>
<keyword evidence="5 9" id="KW-0732">Signal</keyword>
<evidence type="ECO:0000256" key="9">
    <source>
        <dbReference type="SAM" id="SignalP"/>
    </source>
</evidence>
<evidence type="ECO:0000256" key="1">
    <source>
        <dbReference type="ARBA" id="ARBA00004418"/>
    </source>
</evidence>
<evidence type="ECO:0000256" key="5">
    <source>
        <dbReference type="ARBA" id="ARBA00022729"/>
    </source>
</evidence>
<keyword evidence="3" id="KW-0813">Transport</keyword>
<dbReference type="EMBL" id="JACRAF010000049">
    <property type="protein sequence ID" value="MBI4923252.1"/>
    <property type="molecule type" value="Genomic_DNA"/>
</dbReference>
<gene>
    <name evidence="10" type="ORF">HY834_16035</name>
</gene>
<dbReference type="GO" id="GO:0042597">
    <property type="term" value="C:periplasmic space"/>
    <property type="evidence" value="ECO:0007669"/>
    <property type="project" value="UniProtKB-SubCell"/>
</dbReference>
<dbReference type="Pfam" id="PF13416">
    <property type="entry name" value="SBP_bac_8"/>
    <property type="match status" value="1"/>
</dbReference>
<accession>A0A933L512</accession>
<protein>
    <recommendedName>
        <fullName evidence="8">Probable sugar-binding periplasmic protein</fullName>
    </recommendedName>
</protein>
<name>A0A933L512_9HYPH</name>
<evidence type="ECO:0000256" key="6">
    <source>
        <dbReference type="ARBA" id="ARBA00022764"/>
    </source>
</evidence>
<dbReference type="Gene3D" id="3.40.190.10">
    <property type="entry name" value="Periplasmic binding protein-like II"/>
    <property type="match status" value="2"/>
</dbReference>
<feature type="signal peptide" evidence="9">
    <location>
        <begin position="1"/>
        <end position="23"/>
    </location>
</feature>
<organism evidence="10 11">
    <name type="scientific">Devosia nanyangense</name>
    <dbReference type="NCBI Taxonomy" id="1228055"/>
    <lineage>
        <taxon>Bacteria</taxon>
        <taxon>Pseudomonadati</taxon>
        <taxon>Pseudomonadota</taxon>
        <taxon>Alphaproteobacteria</taxon>
        <taxon>Hyphomicrobiales</taxon>
        <taxon>Devosiaceae</taxon>
        <taxon>Devosia</taxon>
    </lineage>
</organism>
<dbReference type="InterPro" id="IPR006059">
    <property type="entry name" value="SBP"/>
</dbReference>
<dbReference type="Proteomes" id="UP000782610">
    <property type="component" value="Unassembled WGS sequence"/>
</dbReference>
<comment type="function">
    <text evidence="7">Part of a binding-protein-dependent transport system for a sugar.</text>
</comment>
<dbReference type="PANTHER" id="PTHR43649:SF28">
    <property type="entry name" value="BINDING PROTEIN COMPONENT OF ABC SUGAR TRANSPORTER-RELATED"/>
    <property type="match status" value="1"/>
</dbReference>
<evidence type="ECO:0000313" key="11">
    <source>
        <dbReference type="Proteomes" id="UP000782610"/>
    </source>
</evidence>
<reference evidence="10" key="1">
    <citation type="submission" date="2020-07" db="EMBL/GenBank/DDBJ databases">
        <title>Huge and variable diversity of episymbiotic CPR bacteria and DPANN archaea in groundwater ecosystems.</title>
        <authorList>
            <person name="He C.Y."/>
            <person name="Keren R."/>
            <person name="Whittaker M."/>
            <person name="Farag I.F."/>
            <person name="Doudna J."/>
            <person name="Cate J.H.D."/>
            <person name="Banfield J.F."/>
        </authorList>
    </citation>
    <scope>NUCLEOTIDE SEQUENCE</scope>
    <source>
        <strain evidence="10">NC_groundwater_1586_Pr3_B-0.1um_66_15</strain>
    </source>
</reference>
<comment type="subcellular location">
    <subcellularLocation>
        <location evidence="1">Periplasm</location>
    </subcellularLocation>
</comment>